<comment type="caution">
    <text evidence="2">The sequence shown here is derived from an EMBL/GenBank/DDBJ whole genome shotgun (WGS) entry which is preliminary data.</text>
</comment>
<evidence type="ECO:0000259" key="1">
    <source>
        <dbReference type="Pfam" id="PF01381"/>
    </source>
</evidence>
<proteinExistence type="predicted"/>
<dbReference type="AlphaFoldDB" id="A0A315EH49"/>
<name>A0A315EH49_9BURK</name>
<evidence type="ECO:0000313" key="3">
    <source>
        <dbReference type="Proteomes" id="UP000251341"/>
    </source>
</evidence>
<organism evidence="2 3">
    <name type="scientific">Limnohabitans curvus</name>
    <dbReference type="NCBI Taxonomy" id="323423"/>
    <lineage>
        <taxon>Bacteria</taxon>
        <taxon>Pseudomonadati</taxon>
        <taxon>Pseudomonadota</taxon>
        <taxon>Betaproteobacteria</taxon>
        <taxon>Burkholderiales</taxon>
        <taxon>Comamonadaceae</taxon>
        <taxon>Limnohabitans</taxon>
    </lineage>
</organism>
<protein>
    <recommendedName>
        <fullName evidence="1">HTH cro/C1-type domain-containing protein</fullName>
    </recommendedName>
</protein>
<dbReference type="InterPro" id="IPR010982">
    <property type="entry name" value="Lambda_DNA-bd_dom_sf"/>
</dbReference>
<dbReference type="CDD" id="cd00093">
    <property type="entry name" value="HTH_XRE"/>
    <property type="match status" value="1"/>
</dbReference>
<feature type="domain" description="HTH cro/C1-type" evidence="1">
    <location>
        <begin position="30"/>
        <end position="55"/>
    </location>
</feature>
<dbReference type="Gene3D" id="1.10.260.40">
    <property type="entry name" value="lambda repressor-like DNA-binding domains"/>
    <property type="match status" value="1"/>
</dbReference>
<dbReference type="Pfam" id="PF01381">
    <property type="entry name" value="HTH_3"/>
    <property type="match status" value="1"/>
</dbReference>
<dbReference type="Proteomes" id="UP000251341">
    <property type="component" value="Unassembled WGS sequence"/>
</dbReference>
<dbReference type="RefSeq" id="WP_108403047.1">
    <property type="nucleotide sequence ID" value="NZ_NESP01000002.1"/>
</dbReference>
<gene>
    <name evidence="2" type="ORF">B9Z44_14890</name>
</gene>
<dbReference type="SUPFAM" id="SSF47413">
    <property type="entry name" value="lambda repressor-like DNA-binding domains"/>
    <property type="match status" value="1"/>
</dbReference>
<reference evidence="2 3" key="1">
    <citation type="submission" date="2017-04" db="EMBL/GenBank/DDBJ databases">
        <title>Unexpected and diverse lifestyles within the genus Limnohabitans.</title>
        <authorList>
            <person name="Kasalicky V."/>
            <person name="Mehrshad M."/>
            <person name="Andrei S.-A."/>
            <person name="Salcher M."/>
            <person name="Kratochvilova H."/>
            <person name="Simek K."/>
            <person name="Ghai R."/>
        </authorList>
    </citation>
    <scope>NUCLEOTIDE SEQUENCE [LARGE SCALE GENOMIC DNA]</scope>
    <source>
        <strain evidence="2 3">MWH-C5</strain>
    </source>
</reference>
<dbReference type="GO" id="GO:0003677">
    <property type="term" value="F:DNA binding"/>
    <property type="evidence" value="ECO:0007669"/>
    <property type="project" value="InterPro"/>
</dbReference>
<sequence>MINLANITFGKTIPDQCRREISHLYNAGRYTQAQLAAAYGISQSAVSKIINGQIPAPIGGVNPQGIAANAA</sequence>
<dbReference type="EMBL" id="NESP01000002">
    <property type="protein sequence ID" value="PUE56519.1"/>
    <property type="molecule type" value="Genomic_DNA"/>
</dbReference>
<evidence type="ECO:0000313" key="2">
    <source>
        <dbReference type="EMBL" id="PUE56519.1"/>
    </source>
</evidence>
<keyword evidence="3" id="KW-1185">Reference proteome</keyword>
<accession>A0A315EH49</accession>
<dbReference type="InterPro" id="IPR001387">
    <property type="entry name" value="Cro/C1-type_HTH"/>
</dbReference>